<dbReference type="AlphaFoldDB" id="A0A7K0K3D8"/>
<name>A0A7K0K3D8_9ACTO</name>
<feature type="domain" description="Flagellar hook-length control protein-like C-terminal" evidence="2">
    <location>
        <begin position="260"/>
        <end position="328"/>
    </location>
</feature>
<feature type="region of interest" description="Disordered" evidence="1">
    <location>
        <begin position="1"/>
        <end position="89"/>
    </location>
</feature>
<feature type="compositionally biased region" description="Low complexity" evidence="1">
    <location>
        <begin position="38"/>
        <end position="49"/>
    </location>
</feature>
<feature type="region of interest" description="Disordered" evidence="1">
    <location>
        <begin position="342"/>
        <end position="396"/>
    </location>
</feature>
<reference evidence="3 4" key="1">
    <citation type="submission" date="2019-08" db="EMBL/GenBank/DDBJ databases">
        <title>In-depth cultivation of the pig gut microbiome towards novel bacterial diversity and tailored functional studies.</title>
        <authorList>
            <person name="Wylensek D."/>
            <person name="Hitch T.C.A."/>
            <person name="Clavel T."/>
        </authorList>
    </citation>
    <scope>NUCLEOTIDE SEQUENCE [LARGE SCALE GENOMIC DNA]</scope>
    <source>
        <strain evidence="3 4">RF-GAM-744-WT-7</strain>
    </source>
</reference>
<dbReference type="InterPro" id="IPR038610">
    <property type="entry name" value="FliK-like_C_sf"/>
</dbReference>
<feature type="compositionally biased region" description="Gly residues" evidence="1">
    <location>
        <begin position="348"/>
        <end position="359"/>
    </location>
</feature>
<keyword evidence="3" id="KW-0969">Cilium</keyword>
<feature type="compositionally biased region" description="Low complexity" evidence="1">
    <location>
        <begin position="56"/>
        <end position="89"/>
    </location>
</feature>
<feature type="compositionally biased region" description="Basic and acidic residues" evidence="1">
    <location>
        <begin position="363"/>
        <end position="374"/>
    </location>
</feature>
<dbReference type="Gene3D" id="3.30.750.140">
    <property type="match status" value="1"/>
</dbReference>
<protein>
    <submittedName>
        <fullName evidence="3">Flagellar hook-length control protein FliK</fullName>
    </submittedName>
</protein>
<accession>A0A7K0K3D8</accession>
<dbReference type="CDD" id="cd17470">
    <property type="entry name" value="T3SS_Flik_C"/>
    <property type="match status" value="1"/>
</dbReference>
<dbReference type="Pfam" id="PF02120">
    <property type="entry name" value="Flg_hook"/>
    <property type="match status" value="1"/>
</dbReference>
<feature type="compositionally biased region" description="Basic and acidic residues" evidence="1">
    <location>
        <begin position="1"/>
        <end position="37"/>
    </location>
</feature>
<evidence type="ECO:0000313" key="4">
    <source>
        <dbReference type="Proteomes" id="UP000442535"/>
    </source>
</evidence>
<evidence type="ECO:0000313" key="3">
    <source>
        <dbReference type="EMBL" id="MST50003.1"/>
    </source>
</evidence>
<keyword evidence="3" id="KW-0282">Flagellum</keyword>
<gene>
    <name evidence="3" type="ORF">FYJ63_07110</name>
</gene>
<keyword evidence="4" id="KW-1185">Reference proteome</keyword>
<dbReference type="EMBL" id="VUMY01000011">
    <property type="protein sequence ID" value="MST50003.1"/>
    <property type="molecule type" value="Genomic_DNA"/>
</dbReference>
<keyword evidence="3" id="KW-0966">Cell projection</keyword>
<comment type="caution">
    <text evidence="3">The sequence shown here is derived from an EMBL/GenBank/DDBJ whole genome shotgun (WGS) entry which is preliminary data.</text>
</comment>
<dbReference type="InterPro" id="IPR021136">
    <property type="entry name" value="Flagellar_hook_control-like_C"/>
</dbReference>
<evidence type="ECO:0000259" key="2">
    <source>
        <dbReference type="Pfam" id="PF02120"/>
    </source>
</evidence>
<evidence type="ECO:0000256" key="1">
    <source>
        <dbReference type="SAM" id="MobiDB-lite"/>
    </source>
</evidence>
<sequence>MDNKDEVKDDKSTEVQDGKATDEAGKTDETVKSDEAAAKASGDQAASEAAAKEAAEIAQGALVSDSETVATKTAGATAGVEETAKAKGATTTKPLGIAEVPVDAATQEALRGETPAAEKGPALDGETLMQDMKNPETKTGGVLSETAKPISNLPTLGIDSVRIATPATAPEDNPVAQVVATAVGQGVPSVAKASAGTGSNAGVSGVSGTSNAAPLAAAPPAPAAPASAPVSQAAPTYAPNLSQQVFDQLQNHLTRLRPLGEGMHQLKLAINPETFGPVRVAVHFQADGTVQMQLLGANDAARDQLRQVMADLRRDLASTGLTAQLDLAQSDQEFAQFTGAGAETGHEMGQGGAPAGSGGQDVSRSDTTQDERKGMTAPQVGDVLKDGADGSVDMFA</sequence>
<dbReference type="Proteomes" id="UP000442535">
    <property type="component" value="Unassembled WGS sequence"/>
</dbReference>
<proteinExistence type="predicted"/>
<organism evidence="3 4">
    <name type="scientific">Mobiluncus porci</name>
    <dbReference type="NCBI Taxonomy" id="2652278"/>
    <lineage>
        <taxon>Bacteria</taxon>
        <taxon>Bacillati</taxon>
        <taxon>Actinomycetota</taxon>
        <taxon>Actinomycetes</taxon>
        <taxon>Actinomycetales</taxon>
        <taxon>Actinomycetaceae</taxon>
        <taxon>Mobiluncus</taxon>
    </lineage>
</organism>